<evidence type="ECO:0000313" key="1">
    <source>
        <dbReference type="EMBL" id="CAG8666852.1"/>
    </source>
</evidence>
<dbReference type="InterPro" id="IPR036928">
    <property type="entry name" value="AS_sf"/>
</dbReference>
<dbReference type="EMBL" id="CAJVPS010011771">
    <property type="protein sequence ID" value="CAG8666852.1"/>
    <property type="molecule type" value="Genomic_DNA"/>
</dbReference>
<comment type="caution">
    <text evidence="1">The sequence shown here is derived from an EMBL/GenBank/DDBJ whole genome shotgun (WGS) entry which is preliminary data.</text>
</comment>
<dbReference type="AlphaFoldDB" id="A0A9N9ECS2"/>
<dbReference type="SUPFAM" id="SSF75304">
    <property type="entry name" value="Amidase signature (AS) enzymes"/>
    <property type="match status" value="1"/>
</dbReference>
<accession>A0A9N9ECS2</accession>
<feature type="non-terminal residue" evidence="1">
    <location>
        <position position="1"/>
    </location>
</feature>
<organism evidence="1 2">
    <name type="scientific">Ambispora leptoticha</name>
    <dbReference type="NCBI Taxonomy" id="144679"/>
    <lineage>
        <taxon>Eukaryota</taxon>
        <taxon>Fungi</taxon>
        <taxon>Fungi incertae sedis</taxon>
        <taxon>Mucoromycota</taxon>
        <taxon>Glomeromycotina</taxon>
        <taxon>Glomeromycetes</taxon>
        <taxon>Archaeosporales</taxon>
        <taxon>Ambisporaceae</taxon>
        <taxon>Ambispora</taxon>
    </lineage>
</organism>
<gene>
    <name evidence="1" type="ORF">ALEPTO_LOCUS10481</name>
</gene>
<dbReference type="Gene3D" id="3.90.1300.10">
    <property type="entry name" value="Amidase signature (AS) domain"/>
    <property type="match status" value="1"/>
</dbReference>
<name>A0A9N9ECS2_9GLOM</name>
<proteinExistence type="predicted"/>
<protein>
    <submittedName>
        <fullName evidence="1">3186_t:CDS:1</fullName>
    </submittedName>
</protein>
<sequence length="77" mass="8309">TNNAAPPAANFNHSFSGLISSHWSDNLLLLANFSGLPSLSLPIGFINDLPVSININSNYGKDEEVLELAESLEKLKK</sequence>
<keyword evidence="2" id="KW-1185">Reference proteome</keyword>
<reference evidence="1" key="1">
    <citation type="submission" date="2021-06" db="EMBL/GenBank/DDBJ databases">
        <authorList>
            <person name="Kallberg Y."/>
            <person name="Tangrot J."/>
            <person name="Rosling A."/>
        </authorList>
    </citation>
    <scope>NUCLEOTIDE SEQUENCE</scope>
    <source>
        <strain evidence="1">FL130A</strain>
    </source>
</reference>
<dbReference type="Proteomes" id="UP000789508">
    <property type="component" value="Unassembled WGS sequence"/>
</dbReference>
<evidence type="ECO:0000313" key="2">
    <source>
        <dbReference type="Proteomes" id="UP000789508"/>
    </source>
</evidence>
<dbReference type="OrthoDB" id="2434371at2759"/>